<accession>D5CT20</accession>
<feature type="binding site" description="covalent" evidence="4">
    <location>
        <position position="137"/>
    </location>
    <ligand>
        <name>heme c</name>
        <dbReference type="ChEBI" id="CHEBI:61717"/>
        <label>2</label>
    </ligand>
</feature>
<dbReference type="Gene3D" id="1.10.760.10">
    <property type="entry name" value="Cytochrome c-like domain"/>
    <property type="match status" value="2"/>
</dbReference>
<keyword evidence="9" id="KW-1185">Reference proteome</keyword>
<evidence type="ECO:0000256" key="4">
    <source>
        <dbReference type="PIRSR" id="PIRSR000005-1"/>
    </source>
</evidence>
<feature type="binding site" description="axial binding residue" evidence="5">
    <location>
        <position position="183"/>
    </location>
    <ligand>
        <name>heme c</name>
        <dbReference type="ChEBI" id="CHEBI:61717"/>
        <label>2</label>
    </ligand>
    <ligandPart>
        <name>Fe</name>
        <dbReference type="ChEBI" id="CHEBI:18248"/>
    </ligandPart>
</feature>
<feature type="binding site" description="covalent" evidence="4">
    <location>
        <position position="40"/>
    </location>
    <ligand>
        <name>heme c</name>
        <dbReference type="ChEBI" id="CHEBI:61717"/>
        <label>1</label>
    </ligand>
</feature>
<gene>
    <name evidence="8" type="ordered locus">Slit_1877</name>
</gene>
<dbReference type="SUPFAM" id="SSF46626">
    <property type="entry name" value="Cytochrome c"/>
    <property type="match status" value="2"/>
</dbReference>
<reference evidence="8 9" key="1">
    <citation type="submission" date="2010-03" db="EMBL/GenBank/DDBJ databases">
        <title>Complete sequence of Sideroxydans lithotrophicus ES-1.</title>
        <authorList>
            <consortium name="US DOE Joint Genome Institute"/>
            <person name="Lucas S."/>
            <person name="Copeland A."/>
            <person name="Lapidus A."/>
            <person name="Cheng J.-F."/>
            <person name="Bruce D."/>
            <person name="Goodwin L."/>
            <person name="Pitluck S."/>
            <person name="Munk A.C."/>
            <person name="Detter J.C."/>
            <person name="Han C."/>
            <person name="Tapia R."/>
            <person name="Larimer F."/>
            <person name="Land M."/>
            <person name="Hauser L."/>
            <person name="Kyrpides N."/>
            <person name="Ivanova N."/>
            <person name="Emerson D."/>
            <person name="Woyke T."/>
        </authorList>
    </citation>
    <scope>NUCLEOTIDE SEQUENCE [LARGE SCALE GENOMIC DNA]</scope>
    <source>
        <strain evidence="8 9">ES-1</strain>
    </source>
</reference>
<feature type="binding site" description="covalent" evidence="4">
    <location>
        <position position="140"/>
    </location>
    <ligand>
        <name>heme c</name>
        <dbReference type="ChEBI" id="CHEBI:61717"/>
        <label>2</label>
    </ligand>
</feature>
<dbReference type="Pfam" id="PF00034">
    <property type="entry name" value="Cytochrom_C"/>
    <property type="match status" value="1"/>
</dbReference>
<sequence precursor="true">MKQILLAALTCIPILSQAADEARNITLQGNKQGAPACQSCHGTDGGGTPSAGIPRLAGLNAAYIEQQLKNFRAGKRSNPIMQPIADLLTETEVTQVAAYYAALPVPLTTPQGADPALLRKGEAIATVGDWSHEIPACFQCHGPNGKGIAPHFPAIAGQSALYISNQIEAWKSGTRSNDPAGLMKSVADKLSPEQIEAVSAYLADQQSTNGNQK</sequence>
<evidence type="ECO:0000256" key="2">
    <source>
        <dbReference type="ARBA" id="ARBA00022723"/>
    </source>
</evidence>
<feature type="binding site" description="axial binding residue" evidence="5">
    <location>
        <position position="141"/>
    </location>
    <ligand>
        <name>heme c</name>
        <dbReference type="ChEBI" id="CHEBI:61717"/>
        <label>2</label>
    </ligand>
    <ligandPart>
        <name>Fe</name>
        <dbReference type="ChEBI" id="CHEBI:18248"/>
    </ligandPart>
</feature>
<dbReference type="InterPro" id="IPR050597">
    <property type="entry name" value="Cytochrome_c_Oxidase_Subunit"/>
</dbReference>
<name>D5CT20_SIDLE</name>
<feature type="domain" description="Cytochrome c" evidence="7">
    <location>
        <begin position="19"/>
        <end position="104"/>
    </location>
</feature>
<dbReference type="EMBL" id="CP001965">
    <property type="protein sequence ID" value="ADE12106.1"/>
    <property type="molecule type" value="Genomic_DNA"/>
</dbReference>
<dbReference type="PANTHER" id="PTHR33751">
    <property type="entry name" value="CBB3-TYPE CYTOCHROME C OXIDASE SUBUNIT FIXP"/>
    <property type="match status" value="1"/>
</dbReference>
<dbReference type="eggNOG" id="COG2863">
    <property type="taxonomic scope" value="Bacteria"/>
</dbReference>
<organism evidence="8 9">
    <name type="scientific">Sideroxydans lithotrophicus (strain ES-1)</name>
    <dbReference type="NCBI Taxonomy" id="580332"/>
    <lineage>
        <taxon>Bacteria</taxon>
        <taxon>Pseudomonadati</taxon>
        <taxon>Pseudomonadota</taxon>
        <taxon>Betaproteobacteria</taxon>
        <taxon>Nitrosomonadales</taxon>
        <taxon>Gallionellaceae</taxon>
        <taxon>Sideroxydans</taxon>
    </lineage>
</organism>
<dbReference type="AlphaFoldDB" id="D5CT20"/>
<dbReference type="PANTHER" id="PTHR33751:SF11">
    <property type="entry name" value="BLL4483 PROTEIN"/>
    <property type="match status" value="1"/>
</dbReference>
<feature type="binding site" description="axial binding residue" evidence="5">
    <location>
        <position position="81"/>
    </location>
    <ligand>
        <name>heme c</name>
        <dbReference type="ChEBI" id="CHEBI:61717"/>
        <label>1</label>
    </ligand>
    <ligandPart>
        <name>Fe</name>
        <dbReference type="ChEBI" id="CHEBI:18248"/>
    </ligandPart>
</feature>
<evidence type="ECO:0000256" key="5">
    <source>
        <dbReference type="PIRSR" id="PIRSR000005-2"/>
    </source>
</evidence>
<keyword evidence="2 5" id="KW-0479">Metal-binding</keyword>
<feature type="signal peptide" evidence="6">
    <location>
        <begin position="1"/>
        <end position="18"/>
    </location>
</feature>
<dbReference type="PIRSF" id="PIRSF000005">
    <property type="entry name" value="Cytochrome_c4"/>
    <property type="match status" value="1"/>
</dbReference>
<feature type="domain" description="Cytochrome c" evidence="7">
    <location>
        <begin position="116"/>
        <end position="206"/>
    </location>
</feature>
<feature type="binding site" description="axial binding residue" evidence="5">
    <location>
        <position position="41"/>
    </location>
    <ligand>
        <name>heme c</name>
        <dbReference type="ChEBI" id="CHEBI:61717"/>
        <label>1</label>
    </ligand>
    <ligandPart>
        <name>Fe</name>
        <dbReference type="ChEBI" id="CHEBI:18248"/>
    </ligandPart>
</feature>
<dbReference type="InterPro" id="IPR036909">
    <property type="entry name" value="Cyt_c-like_dom_sf"/>
</dbReference>
<dbReference type="STRING" id="580332.Slit_1877"/>
<evidence type="ECO:0000313" key="8">
    <source>
        <dbReference type="EMBL" id="ADE12106.1"/>
    </source>
</evidence>
<comment type="PTM">
    <text evidence="4">Binds 2 heme c groups covalently per subunit.</text>
</comment>
<evidence type="ECO:0000256" key="3">
    <source>
        <dbReference type="ARBA" id="ARBA00023004"/>
    </source>
</evidence>
<dbReference type="GO" id="GO:0042597">
    <property type="term" value="C:periplasmic space"/>
    <property type="evidence" value="ECO:0007669"/>
    <property type="project" value="InterPro"/>
</dbReference>
<dbReference type="GO" id="GO:0005506">
    <property type="term" value="F:iron ion binding"/>
    <property type="evidence" value="ECO:0007669"/>
    <property type="project" value="InterPro"/>
</dbReference>
<dbReference type="GO" id="GO:0009055">
    <property type="term" value="F:electron transfer activity"/>
    <property type="evidence" value="ECO:0007669"/>
    <property type="project" value="InterPro"/>
</dbReference>
<dbReference type="InterPro" id="IPR009056">
    <property type="entry name" value="Cyt_c-like_dom"/>
</dbReference>
<keyword evidence="3 5" id="KW-0408">Iron</keyword>
<dbReference type="HOGENOM" id="CLU_076280_0_1_4"/>
<dbReference type="KEGG" id="slt:Slit_1877"/>
<keyword evidence="1 4" id="KW-0349">Heme</keyword>
<dbReference type="Pfam" id="PF13442">
    <property type="entry name" value="Cytochrome_CBB3"/>
    <property type="match status" value="1"/>
</dbReference>
<evidence type="ECO:0000259" key="7">
    <source>
        <dbReference type="PROSITE" id="PS51007"/>
    </source>
</evidence>
<proteinExistence type="predicted"/>
<dbReference type="Proteomes" id="UP000001625">
    <property type="component" value="Chromosome"/>
</dbReference>
<dbReference type="GO" id="GO:0020037">
    <property type="term" value="F:heme binding"/>
    <property type="evidence" value="ECO:0007669"/>
    <property type="project" value="InterPro"/>
</dbReference>
<evidence type="ECO:0000256" key="1">
    <source>
        <dbReference type="ARBA" id="ARBA00022617"/>
    </source>
</evidence>
<feature type="chain" id="PRO_5003070092" evidence="6">
    <location>
        <begin position="19"/>
        <end position="213"/>
    </location>
</feature>
<dbReference type="InterPro" id="IPR024167">
    <property type="entry name" value="Cytochrome_c4-like"/>
</dbReference>
<protein>
    <submittedName>
        <fullName evidence="8">Cytochrome c class I</fullName>
    </submittedName>
</protein>
<dbReference type="PROSITE" id="PS51007">
    <property type="entry name" value="CYTC"/>
    <property type="match status" value="2"/>
</dbReference>
<feature type="binding site" description="covalent" evidence="4">
    <location>
        <position position="37"/>
    </location>
    <ligand>
        <name>heme c</name>
        <dbReference type="ChEBI" id="CHEBI:61717"/>
        <label>1</label>
    </ligand>
</feature>
<evidence type="ECO:0000313" key="9">
    <source>
        <dbReference type="Proteomes" id="UP000001625"/>
    </source>
</evidence>
<evidence type="ECO:0000256" key="6">
    <source>
        <dbReference type="SAM" id="SignalP"/>
    </source>
</evidence>
<keyword evidence="6" id="KW-0732">Signal</keyword>
<dbReference type="RefSeq" id="WP_013030004.1">
    <property type="nucleotide sequence ID" value="NC_013959.1"/>
</dbReference>